<organism evidence="1 2">
    <name type="scientific">Leucogyrophana mollusca</name>
    <dbReference type="NCBI Taxonomy" id="85980"/>
    <lineage>
        <taxon>Eukaryota</taxon>
        <taxon>Fungi</taxon>
        <taxon>Dikarya</taxon>
        <taxon>Basidiomycota</taxon>
        <taxon>Agaricomycotina</taxon>
        <taxon>Agaricomycetes</taxon>
        <taxon>Agaricomycetidae</taxon>
        <taxon>Boletales</taxon>
        <taxon>Boletales incertae sedis</taxon>
        <taxon>Leucogyrophana</taxon>
    </lineage>
</organism>
<reference evidence="1" key="1">
    <citation type="journal article" date="2021" name="New Phytol.">
        <title>Evolutionary innovations through gain and loss of genes in the ectomycorrhizal Boletales.</title>
        <authorList>
            <person name="Wu G."/>
            <person name="Miyauchi S."/>
            <person name="Morin E."/>
            <person name="Kuo A."/>
            <person name="Drula E."/>
            <person name="Varga T."/>
            <person name="Kohler A."/>
            <person name="Feng B."/>
            <person name="Cao Y."/>
            <person name="Lipzen A."/>
            <person name="Daum C."/>
            <person name="Hundley H."/>
            <person name="Pangilinan J."/>
            <person name="Johnson J."/>
            <person name="Barry K."/>
            <person name="LaButti K."/>
            <person name="Ng V."/>
            <person name="Ahrendt S."/>
            <person name="Min B."/>
            <person name="Choi I.G."/>
            <person name="Park H."/>
            <person name="Plett J.M."/>
            <person name="Magnuson J."/>
            <person name="Spatafora J.W."/>
            <person name="Nagy L.G."/>
            <person name="Henrissat B."/>
            <person name="Grigoriev I.V."/>
            <person name="Yang Z.L."/>
            <person name="Xu J."/>
            <person name="Martin F.M."/>
        </authorList>
    </citation>
    <scope>NUCLEOTIDE SEQUENCE</scope>
    <source>
        <strain evidence="1">KUC20120723A-06</strain>
    </source>
</reference>
<keyword evidence="2" id="KW-1185">Reference proteome</keyword>
<dbReference type="EMBL" id="MU266709">
    <property type="protein sequence ID" value="KAH7918973.1"/>
    <property type="molecule type" value="Genomic_DNA"/>
</dbReference>
<dbReference type="Proteomes" id="UP000790709">
    <property type="component" value="Unassembled WGS sequence"/>
</dbReference>
<accession>A0ACB8B297</accession>
<proteinExistence type="predicted"/>
<name>A0ACB8B297_9AGAM</name>
<gene>
    <name evidence="1" type="ORF">BV22DRAFT_886295</name>
</gene>
<comment type="caution">
    <text evidence="1">The sequence shown here is derived from an EMBL/GenBank/DDBJ whole genome shotgun (WGS) entry which is preliminary data.</text>
</comment>
<evidence type="ECO:0000313" key="2">
    <source>
        <dbReference type="Proteomes" id="UP000790709"/>
    </source>
</evidence>
<protein>
    <submittedName>
        <fullName evidence="1">Uncharacterized protein</fullName>
    </submittedName>
</protein>
<evidence type="ECO:0000313" key="1">
    <source>
        <dbReference type="EMBL" id="KAH7918973.1"/>
    </source>
</evidence>
<sequence>MFPLNQGATPTQILQGIADGTLPSPSRKLYLTHTRRTLMCEGVRVDEEQLRSSAQRAPEGKMFVYECHWHKEGSAPCGLWVEGLKISMGRHLQDWHDVSIAGKQKISCLWGKCNKEMNEESIARHVGSDAHLSIKYVCSTCNVEFAREDAFQRHRETVAGTACRTATATILHTGRNVRVIDSRTAFGPSAA</sequence>